<name>A0ABZ3FH45_9FIRM</name>
<reference evidence="2 3" key="1">
    <citation type="submission" date="2024-04" db="EMBL/GenBank/DDBJ databases">
        <title>Isolation and characterization of novel acetogenic strains of the genera Terrisporobacter and Acetoanaerobium.</title>
        <authorList>
            <person name="Boeer T."/>
            <person name="Schueler M.A."/>
            <person name="Lueschen A."/>
            <person name="Eysell L."/>
            <person name="Droege J."/>
            <person name="Heinemann M."/>
            <person name="Engelhardt L."/>
            <person name="Basen M."/>
            <person name="Daniel R."/>
        </authorList>
    </citation>
    <scope>NUCLEOTIDE SEQUENCE [LARGE SCALE GENOMIC DNA]</scope>
    <source>
        <strain evidence="2 3">ELB</strain>
    </source>
</reference>
<dbReference type="EMBL" id="CP154622">
    <property type="protein sequence ID" value="XAM42253.1"/>
    <property type="molecule type" value="Genomic_DNA"/>
</dbReference>
<sequence length="184" mass="20945">MKKLLLLGCIFVISVFSTSCNYNQVEDKMVITKNDTGENNISGMGIDYQIKNITKGKYNVSLYSKEFKKGNFEKEERLYNTTLTFDKNVDKINLSIYQENENIKVYIGDSDINTTTSEFFKNTSGIALFGLDTEKEIIINNELPIIGYIIGDDVKNVQSTNIDEIFKHKSTGEIVIYLKISDTK</sequence>
<feature type="chain" id="PRO_5046646170" description="Lipoprotein" evidence="1">
    <location>
        <begin position="22"/>
        <end position="184"/>
    </location>
</feature>
<proteinExistence type="predicted"/>
<dbReference type="Proteomes" id="UP001477947">
    <property type="component" value="Chromosome"/>
</dbReference>
<accession>A0ABZ3FH45</accession>
<protein>
    <recommendedName>
        <fullName evidence="4">Lipoprotein</fullName>
    </recommendedName>
</protein>
<evidence type="ECO:0000256" key="1">
    <source>
        <dbReference type="SAM" id="SignalP"/>
    </source>
</evidence>
<keyword evidence="3" id="KW-1185">Reference proteome</keyword>
<organism evidence="2 3">
    <name type="scientific">Terrisporobacter petrolearius</name>
    <dbReference type="NCBI Taxonomy" id="1460447"/>
    <lineage>
        <taxon>Bacteria</taxon>
        <taxon>Bacillati</taxon>
        <taxon>Bacillota</taxon>
        <taxon>Clostridia</taxon>
        <taxon>Peptostreptococcales</taxon>
        <taxon>Peptostreptococcaceae</taxon>
        <taxon>Terrisporobacter</taxon>
    </lineage>
</organism>
<gene>
    <name evidence="2" type="ORF">TPELB_25660</name>
</gene>
<feature type="signal peptide" evidence="1">
    <location>
        <begin position="1"/>
        <end position="21"/>
    </location>
</feature>
<dbReference type="PROSITE" id="PS51257">
    <property type="entry name" value="PROKAR_LIPOPROTEIN"/>
    <property type="match status" value="1"/>
</dbReference>
<evidence type="ECO:0000313" key="2">
    <source>
        <dbReference type="EMBL" id="XAM42253.1"/>
    </source>
</evidence>
<dbReference type="RefSeq" id="WP_343337603.1">
    <property type="nucleotide sequence ID" value="NZ_CP154622.1"/>
</dbReference>
<evidence type="ECO:0000313" key="3">
    <source>
        <dbReference type="Proteomes" id="UP001477947"/>
    </source>
</evidence>
<keyword evidence="1" id="KW-0732">Signal</keyword>
<evidence type="ECO:0008006" key="4">
    <source>
        <dbReference type="Google" id="ProtNLM"/>
    </source>
</evidence>